<protein>
    <submittedName>
        <fullName evidence="1">Uncharacterized protein</fullName>
    </submittedName>
</protein>
<reference evidence="1" key="2">
    <citation type="submission" date="2020-11" db="EMBL/GenBank/DDBJ databases">
        <authorList>
            <person name="McCartney M.A."/>
            <person name="Auch B."/>
            <person name="Kono T."/>
            <person name="Mallez S."/>
            <person name="Becker A."/>
            <person name="Gohl D.M."/>
            <person name="Silverstein K.A.T."/>
            <person name="Koren S."/>
            <person name="Bechman K.B."/>
            <person name="Herman A."/>
            <person name="Abrahante J.E."/>
            <person name="Garbe J."/>
        </authorList>
    </citation>
    <scope>NUCLEOTIDE SEQUENCE</scope>
    <source>
        <strain evidence="1">Duluth1</strain>
        <tissue evidence="1">Whole animal</tissue>
    </source>
</reference>
<dbReference type="AlphaFoldDB" id="A0A9D4RA21"/>
<sequence length="97" mass="10691">MLTIGRCQTIWLPPYFGLWPSGQDVDRNWLMLSVGRRQTIWRPPYAGLCIGHGHRLMSDHMAAAILRSSSGGNTGHDMTVTSPRTLITKLGSASIDV</sequence>
<evidence type="ECO:0000313" key="2">
    <source>
        <dbReference type="Proteomes" id="UP000828390"/>
    </source>
</evidence>
<reference evidence="1" key="1">
    <citation type="journal article" date="2019" name="bioRxiv">
        <title>The Genome of the Zebra Mussel, Dreissena polymorpha: A Resource for Invasive Species Research.</title>
        <authorList>
            <person name="McCartney M.A."/>
            <person name="Auch B."/>
            <person name="Kono T."/>
            <person name="Mallez S."/>
            <person name="Zhang Y."/>
            <person name="Obille A."/>
            <person name="Becker A."/>
            <person name="Abrahante J.E."/>
            <person name="Garbe J."/>
            <person name="Badalamenti J.P."/>
            <person name="Herman A."/>
            <person name="Mangelson H."/>
            <person name="Liachko I."/>
            <person name="Sullivan S."/>
            <person name="Sone E.D."/>
            <person name="Koren S."/>
            <person name="Silverstein K.A.T."/>
            <person name="Beckman K.B."/>
            <person name="Gohl D.M."/>
        </authorList>
    </citation>
    <scope>NUCLEOTIDE SEQUENCE</scope>
    <source>
        <strain evidence="1">Duluth1</strain>
        <tissue evidence="1">Whole animal</tissue>
    </source>
</reference>
<dbReference type="Proteomes" id="UP000828390">
    <property type="component" value="Unassembled WGS sequence"/>
</dbReference>
<organism evidence="1 2">
    <name type="scientific">Dreissena polymorpha</name>
    <name type="common">Zebra mussel</name>
    <name type="synonym">Mytilus polymorpha</name>
    <dbReference type="NCBI Taxonomy" id="45954"/>
    <lineage>
        <taxon>Eukaryota</taxon>
        <taxon>Metazoa</taxon>
        <taxon>Spiralia</taxon>
        <taxon>Lophotrochozoa</taxon>
        <taxon>Mollusca</taxon>
        <taxon>Bivalvia</taxon>
        <taxon>Autobranchia</taxon>
        <taxon>Heteroconchia</taxon>
        <taxon>Euheterodonta</taxon>
        <taxon>Imparidentia</taxon>
        <taxon>Neoheterodontei</taxon>
        <taxon>Myida</taxon>
        <taxon>Dreissenoidea</taxon>
        <taxon>Dreissenidae</taxon>
        <taxon>Dreissena</taxon>
    </lineage>
</organism>
<proteinExistence type="predicted"/>
<dbReference type="EMBL" id="JAIWYP010000002">
    <property type="protein sequence ID" value="KAH3860686.1"/>
    <property type="molecule type" value="Genomic_DNA"/>
</dbReference>
<keyword evidence="2" id="KW-1185">Reference proteome</keyword>
<accession>A0A9D4RA21</accession>
<evidence type="ECO:0000313" key="1">
    <source>
        <dbReference type="EMBL" id="KAH3860686.1"/>
    </source>
</evidence>
<gene>
    <name evidence="1" type="ORF">DPMN_023598</name>
</gene>
<comment type="caution">
    <text evidence="1">The sequence shown here is derived from an EMBL/GenBank/DDBJ whole genome shotgun (WGS) entry which is preliminary data.</text>
</comment>
<name>A0A9D4RA21_DREPO</name>